<accession>A0A8K0X2T9</accession>
<evidence type="ECO:0000313" key="3">
    <source>
        <dbReference type="Proteomes" id="UP000813385"/>
    </source>
</evidence>
<dbReference type="InterPro" id="IPR000719">
    <property type="entry name" value="Prot_kinase_dom"/>
</dbReference>
<dbReference type="GO" id="GO:0004674">
    <property type="term" value="F:protein serine/threonine kinase activity"/>
    <property type="evidence" value="ECO:0007669"/>
    <property type="project" value="TreeGrafter"/>
</dbReference>
<organism evidence="2 3">
    <name type="scientific">Plectosphaerella cucumerina</name>
    <dbReference type="NCBI Taxonomy" id="40658"/>
    <lineage>
        <taxon>Eukaryota</taxon>
        <taxon>Fungi</taxon>
        <taxon>Dikarya</taxon>
        <taxon>Ascomycota</taxon>
        <taxon>Pezizomycotina</taxon>
        <taxon>Sordariomycetes</taxon>
        <taxon>Hypocreomycetidae</taxon>
        <taxon>Glomerellales</taxon>
        <taxon>Plectosphaerellaceae</taxon>
        <taxon>Plectosphaerella</taxon>
    </lineage>
</organism>
<name>A0A8K0X2T9_9PEZI</name>
<dbReference type="InterPro" id="IPR051681">
    <property type="entry name" value="Ser/Thr_Kinases-Pseudokinases"/>
</dbReference>
<dbReference type="InterPro" id="IPR011009">
    <property type="entry name" value="Kinase-like_dom_sf"/>
</dbReference>
<keyword evidence="3" id="KW-1185">Reference proteome</keyword>
<evidence type="ECO:0000313" key="2">
    <source>
        <dbReference type="EMBL" id="KAH7358790.1"/>
    </source>
</evidence>
<gene>
    <name evidence="2" type="ORF">B0T11DRAFT_108536</name>
</gene>
<comment type="caution">
    <text evidence="2">The sequence shown here is derived from an EMBL/GenBank/DDBJ whole genome shotgun (WGS) entry which is preliminary data.</text>
</comment>
<proteinExistence type="predicted"/>
<protein>
    <recommendedName>
        <fullName evidence="1">Protein kinase domain-containing protein</fullName>
    </recommendedName>
</protein>
<dbReference type="PANTHER" id="PTHR44329">
    <property type="entry name" value="SERINE/THREONINE-PROTEIN KINASE TNNI3K-RELATED"/>
    <property type="match status" value="1"/>
</dbReference>
<dbReference type="OrthoDB" id="4062651at2759"/>
<dbReference type="EMBL" id="JAGPXD010000004">
    <property type="protein sequence ID" value="KAH7358790.1"/>
    <property type="molecule type" value="Genomic_DNA"/>
</dbReference>
<evidence type="ECO:0000259" key="1">
    <source>
        <dbReference type="PROSITE" id="PS50011"/>
    </source>
</evidence>
<dbReference type="SUPFAM" id="SSF56112">
    <property type="entry name" value="Protein kinase-like (PK-like)"/>
    <property type="match status" value="1"/>
</dbReference>
<dbReference type="AlphaFoldDB" id="A0A8K0X2T9"/>
<dbReference type="Proteomes" id="UP000813385">
    <property type="component" value="Unassembled WGS sequence"/>
</dbReference>
<dbReference type="PROSITE" id="PS50011">
    <property type="entry name" value="PROTEIN_KINASE_DOM"/>
    <property type="match status" value="1"/>
</dbReference>
<reference evidence="2" key="1">
    <citation type="journal article" date="2021" name="Nat. Commun.">
        <title>Genetic determinants of endophytism in the Arabidopsis root mycobiome.</title>
        <authorList>
            <person name="Mesny F."/>
            <person name="Miyauchi S."/>
            <person name="Thiergart T."/>
            <person name="Pickel B."/>
            <person name="Atanasova L."/>
            <person name="Karlsson M."/>
            <person name="Huettel B."/>
            <person name="Barry K.W."/>
            <person name="Haridas S."/>
            <person name="Chen C."/>
            <person name="Bauer D."/>
            <person name="Andreopoulos W."/>
            <person name="Pangilinan J."/>
            <person name="LaButti K."/>
            <person name="Riley R."/>
            <person name="Lipzen A."/>
            <person name="Clum A."/>
            <person name="Drula E."/>
            <person name="Henrissat B."/>
            <person name="Kohler A."/>
            <person name="Grigoriev I.V."/>
            <person name="Martin F.M."/>
            <person name="Hacquard S."/>
        </authorList>
    </citation>
    <scope>NUCLEOTIDE SEQUENCE</scope>
    <source>
        <strain evidence="2">MPI-CAGE-AT-0016</strain>
    </source>
</reference>
<sequence>MELSPDTIDSVIHPTAAFLPHDAARSHPAVGSITDTPSPSWEMSHLNPKNRVDSLSPLSEPLFRIDGSTAFGSQFYAVPVFMDPLPPLRIDVFIPELSTQPRHIRDILELDRAFHTKDRTRVAHLAISKHIQRRLQLWTKTLDQPGDYLGSLPFGSRIVFKNMALDIRQIEIEIGPAHALETFLFSEAQFRETWGPDIHLPPAIDISQVQFLEQIHDSTCLVRVDGVYHILKALTSFSKYLYHELKMLLTMKPHPNVMSSPVHIVTKQVKFGAKRAVIGFTLEYHEHGTMRDIVPLLGSSGALTSTEQFKWALQIASGLTHLRETSGNFYPDLRLDNIVLSSKRDAIMVDFEQRGVWCEFAAPEVNAVEYIRMIATGENVPEDVREKFADRMETLCPGYEDLLSREKYTNPPGGYNVSWLSLNPAEQEAAEVYMLGRVLWCLFEGVSAPQKATIWISYRWESPLQFPAYRRTPEAIRRLIDSCTKGRRPTLDTTVVRQGSRLVLSGQDPSEATREAVLDVARTWWTKEVRWAEDYLDMRQSQMASGQWNYNPYDRPKLREVLQQLKTIKADMGVI</sequence>
<dbReference type="GO" id="GO:0005524">
    <property type="term" value="F:ATP binding"/>
    <property type="evidence" value="ECO:0007669"/>
    <property type="project" value="InterPro"/>
</dbReference>
<dbReference type="Gene3D" id="1.10.510.10">
    <property type="entry name" value="Transferase(Phosphotransferase) domain 1"/>
    <property type="match status" value="1"/>
</dbReference>
<feature type="domain" description="Protein kinase" evidence="1">
    <location>
        <begin position="143"/>
        <end position="568"/>
    </location>
</feature>